<accession>A0A2T0VB18</accession>
<dbReference type="Proteomes" id="UP000237983">
    <property type="component" value="Unassembled WGS sequence"/>
</dbReference>
<dbReference type="OrthoDB" id="1779644at2"/>
<reference evidence="1 2" key="1">
    <citation type="submission" date="2018-03" db="EMBL/GenBank/DDBJ databases">
        <title>Genomic Encyclopedia of Type Strains, Phase III (KMG-III): the genomes of soil and plant-associated and newly described type strains.</title>
        <authorList>
            <person name="Whitman W."/>
        </authorList>
    </citation>
    <scope>NUCLEOTIDE SEQUENCE [LARGE SCALE GENOMIC DNA]</scope>
    <source>
        <strain evidence="1 2">CGMCC 1.12484</strain>
    </source>
</reference>
<dbReference type="RefSeq" id="WP_106213791.1">
    <property type="nucleotide sequence ID" value="NZ_PVTL01000007.1"/>
</dbReference>
<keyword evidence="2" id="KW-1185">Reference proteome</keyword>
<dbReference type="AlphaFoldDB" id="A0A2T0VB18"/>
<proteinExistence type="predicted"/>
<dbReference type="Pfam" id="PF19850">
    <property type="entry name" value="DUF6325"/>
    <property type="match status" value="1"/>
</dbReference>
<gene>
    <name evidence="1" type="ORF">B0I08_107143</name>
</gene>
<name>A0A2T0VB18_9MICO</name>
<comment type="caution">
    <text evidence="1">The sequence shown here is derived from an EMBL/GenBank/DDBJ whole genome shotgun (WGS) entry which is preliminary data.</text>
</comment>
<evidence type="ECO:0000313" key="1">
    <source>
        <dbReference type="EMBL" id="PRY67247.1"/>
    </source>
</evidence>
<protein>
    <recommendedName>
        <fullName evidence="3">DUF1269 domain-containing protein</fullName>
    </recommendedName>
</protein>
<dbReference type="InterPro" id="IPR046288">
    <property type="entry name" value="DUF6325"/>
</dbReference>
<dbReference type="EMBL" id="PVTL01000007">
    <property type="protein sequence ID" value="PRY67247.1"/>
    <property type="molecule type" value="Genomic_DNA"/>
</dbReference>
<evidence type="ECO:0000313" key="2">
    <source>
        <dbReference type="Proteomes" id="UP000237983"/>
    </source>
</evidence>
<evidence type="ECO:0008006" key="3">
    <source>
        <dbReference type="Google" id="ProtNLM"/>
    </source>
</evidence>
<sequence>MPLAPIEILTLAFPGNKFNGRILPELAKLVETDTITIIDGLFVGVDADGTVVFTEFDELKSDTDASAITELVERFDELISSEDVAEIAAALEPNSSAAILVFEHSWMTPLRDALVGSGGVLVDSVRIPGQVVEEVLAAVAELDELEQEEQTLQEQKAE</sequence>
<organism evidence="1 2">
    <name type="scientific">Glaciihabitans tibetensis</name>
    <dbReference type="NCBI Taxonomy" id="1266600"/>
    <lineage>
        <taxon>Bacteria</taxon>
        <taxon>Bacillati</taxon>
        <taxon>Actinomycetota</taxon>
        <taxon>Actinomycetes</taxon>
        <taxon>Micrococcales</taxon>
        <taxon>Microbacteriaceae</taxon>
        <taxon>Glaciihabitans</taxon>
    </lineage>
</organism>